<dbReference type="EMBL" id="CP011125">
    <property type="protein sequence ID" value="AKF07662.1"/>
    <property type="molecule type" value="Genomic_DNA"/>
</dbReference>
<dbReference type="KEGG" id="samy:DB32_004811"/>
<feature type="chain" id="PRO_5002511297" evidence="2">
    <location>
        <begin position="22"/>
        <end position="211"/>
    </location>
</feature>
<dbReference type="PROSITE" id="PS51257">
    <property type="entry name" value="PROKAR_LIPOPROTEIN"/>
    <property type="match status" value="1"/>
</dbReference>
<organism evidence="3 4">
    <name type="scientific">Sandaracinus amylolyticus</name>
    <dbReference type="NCBI Taxonomy" id="927083"/>
    <lineage>
        <taxon>Bacteria</taxon>
        <taxon>Pseudomonadati</taxon>
        <taxon>Myxococcota</taxon>
        <taxon>Polyangia</taxon>
        <taxon>Polyangiales</taxon>
        <taxon>Sandaracinaceae</taxon>
        <taxon>Sandaracinus</taxon>
    </lineage>
</organism>
<feature type="region of interest" description="Disordered" evidence="1">
    <location>
        <begin position="21"/>
        <end position="75"/>
    </location>
</feature>
<dbReference type="Proteomes" id="UP000034883">
    <property type="component" value="Chromosome"/>
</dbReference>
<dbReference type="OrthoDB" id="5478183at2"/>
<feature type="compositionally biased region" description="Low complexity" evidence="1">
    <location>
        <begin position="21"/>
        <end position="34"/>
    </location>
</feature>
<evidence type="ECO:0000313" key="3">
    <source>
        <dbReference type="EMBL" id="AKF07662.1"/>
    </source>
</evidence>
<evidence type="ECO:0000313" key="4">
    <source>
        <dbReference type="Proteomes" id="UP000034883"/>
    </source>
</evidence>
<keyword evidence="4" id="KW-1185">Reference proteome</keyword>
<dbReference type="STRING" id="927083.DB32_004811"/>
<feature type="signal peptide" evidence="2">
    <location>
        <begin position="1"/>
        <end position="21"/>
    </location>
</feature>
<protein>
    <submittedName>
        <fullName evidence="3">Uncharacterized protein</fullName>
    </submittedName>
</protein>
<proteinExistence type="predicted"/>
<sequence length="211" mass="21149">MRRATAGLALFVLAACGGASSTTSTSTTPSGSSSLAPVATGPIVPSEGALNGPPPSAGATAPDVSATSTPTPAAEGEILTIAPGFRPDPIIRRGQAGGPLPAESISPDCRGYVSSAPSFLLKVDAPVPSLRVLVHMQGDATLVVQLAEGRVLCNDDTEGLDPIVEGAFPAGRHRVFVGTYGEDAAGTPYTLAVTTQSSLSTVAIESLPETR</sequence>
<dbReference type="AlphaFoldDB" id="A0A0F6W514"/>
<gene>
    <name evidence="3" type="ORF">DB32_004811</name>
</gene>
<dbReference type="RefSeq" id="WP_053234893.1">
    <property type="nucleotide sequence ID" value="NZ_CP011125.1"/>
</dbReference>
<reference evidence="3 4" key="1">
    <citation type="submission" date="2015-03" db="EMBL/GenBank/DDBJ databases">
        <title>Genome assembly of Sandaracinus amylolyticus DSM 53668.</title>
        <authorList>
            <person name="Sharma G."/>
            <person name="Subramanian S."/>
        </authorList>
    </citation>
    <scope>NUCLEOTIDE SEQUENCE [LARGE SCALE GENOMIC DNA]</scope>
    <source>
        <strain evidence="3 4">DSM 53668</strain>
    </source>
</reference>
<evidence type="ECO:0000256" key="1">
    <source>
        <dbReference type="SAM" id="MobiDB-lite"/>
    </source>
</evidence>
<accession>A0A0F6W514</accession>
<keyword evidence="2" id="KW-0732">Signal</keyword>
<evidence type="ECO:0000256" key="2">
    <source>
        <dbReference type="SAM" id="SignalP"/>
    </source>
</evidence>
<name>A0A0F6W514_9BACT</name>